<dbReference type="GeneID" id="100193852"/>
<proteinExistence type="evidence at transcript level"/>
<dbReference type="InterPro" id="IPR013083">
    <property type="entry name" value="Znf_RING/FYVE/PHD"/>
</dbReference>
<feature type="region of interest" description="Disordered" evidence="1">
    <location>
        <begin position="53"/>
        <end position="74"/>
    </location>
</feature>
<dbReference type="AlphaFoldDB" id="B4FGI6"/>
<name>B4FGI6_MAIZE</name>
<protein>
    <submittedName>
        <fullName evidence="2">Uncharacterized protein</fullName>
    </submittedName>
</protein>
<dbReference type="RefSeq" id="NP_001132405.1">
    <property type="nucleotide sequence ID" value="NM_001138933.1"/>
</dbReference>
<evidence type="ECO:0000313" key="2">
    <source>
        <dbReference type="EMBL" id="ACF81229.1"/>
    </source>
</evidence>
<sequence>MDSSTSAAAAGEAAVPPEDDVCSVCHDRFRIPCQANCSHWFCEVARPTLLHPKTVQRTNGPPADPPTRVQGADADDGRTECNLCAEPCRHSSRKHAGPLWIRR</sequence>
<reference evidence="2" key="1">
    <citation type="journal article" date="2009" name="PLoS Genet.">
        <title>Sequencing, mapping, and analysis of 27,455 maize full-length cDNAs.</title>
        <authorList>
            <person name="Soderlund C."/>
            <person name="Descour A."/>
            <person name="Kudrna D."/>
            <person name="Bomhoff M."/>
            <person name="Boyd L."/>
            <person name="Currie J."/>
            <person name="Angelova A."/>
            <person name="Collura K."/>
            <person name="Wissotski M."/>
            <person name="Ashley E."/>
            <person name="Morrow D."/>
            <person name="Fernandes J."/>
            <person name="Walbot V."/>
            <person name="Yu Y."/>
        </authorList>
    </citation>
    <scope>NUCLEOTIDE SEQUENCE</scope>
    <source>
        <strain evidence="2">B73</strain>
    </source>
</reference>
<dbReference type="OrthoDB" id="9049620at2759"/>
<dbReference type="KEGG" id="zma:100193852"/>
<dbReference type="Gene3D" id="3.30.40.10">
    <property type="entry name" value="Zinc/RING finger domain, C3HC4 (zinc finger)"/>
    <property type="match status" value="1"/>
</dbReference>
<dbReference type="SUPFAM" id="SSF57850">
    <property type="entry name" value="RING/U-box"/>
    <property type="match status" value="1"/>
</dbReference>
<organism evidence="2">
    <name type="scientific">Zea mays</name>
    <name type="common">Maize</name>
    <dbReference type="NCBI Taxonomy" id="4577"/>
    <lineage>
        <taxon>Eukaryota</taxon>
        <taxon>Viridiplantae</taxon>
        <taxon>Streptophyta</taxon>
        <taxon>Embryophyta</taxon>
        <taxon>Tracheophyta</taxon>
        <taxon>Spermatophyta</taxon>
        <taxon>Magnoliopsida</taxon>
        <taxon>Liliopsida</taxon>
        <taxon>Poales</taxon>
        <taxon>Poaceae</taxon>
        <taxon>PACMAD clade</taxon>
        <taxon>Panicoideae</taxon>
        <taxon>Andropogonodae</taxon>
        <taxon>Andropogoneae</taxon>
        <taxon>Tripsacinae</taxon>
        <taxon>Zea</taxon>
    </lineage>
</organism>
<accession>B4FGI6</accession>
<evidence type="ECO:0000256" key="1">
    <source>
        <dbReference type="SAM" id="MobiDB-lite"/>
    </source>
</evidence>
<dbReference type="EMBL" id="BT036224">
    <property type="protein sequence ID" value="ACF81229.1"/>
    <property type="molecule type" value="mRNA"/>
</dbReference>